<evidence type="ECO:0000256" key="3">
    <source>
        <dbReference type="ARBA" id="ARBA00012756"/>
    </source>
</evidence>
<sequence>MEMSFLFLLFAIAPIFFSALVVYTHQRTHGTLDITTASVAYDREQYGDLLDWNEYALDIEGKPTMIFSGEFHYWRVPDRERWETILKQYKTMGMNAIRIYFHWGYHSPAEGVYHFDGNRDIDYLLNLCEELGLFVLAAPGPYICAEVQAGGYPSWLIAKRELRIRHAEYMLWRVYDDEFAQYEIQWLNHILPIIAKHQITLNNNNNNNNNKKGCVLGLQIDNELFETMAVVLPIGLRDQMRVLAKAARDAGITVPLFSNDGFEESSWVPRDATTKKKEKAFGLDLYGFDKYVVFAPTSAPTSWFLDTGNSSASWKDWNPKQMEGSLDRLEKTVRAFGGGAAKSPMFIPELQGGWFNHYQLEHTYDMIYEFYGDQYTKLVVDSCLAQGVSILSLYMTYGGTNWGTIGDPDVYTSYDYSACIREYGYLSMRGRNLRQTILFSRSFDPYFTQTDRQYKKSIKSTARKVINTQRVSANSDQKVLFTFLRNFNRDRLEIFDLNIDHPEGNFTMNCYLPYKTSFTAVGNYRAANGLHLLQASIPIHLRMTNPETNEEIWIVEPNQLGGLAFEHREMEVSGNMQEDALRRQGPADILKFDQTEGWTKLSTATGNLYIIGLTKSQISTLYANFESDYWNEGKGRMPSFIAWGADEMYYNPRTKQMDINYRRSDTGIYVISFDRPSDNRFTAVSRGVYNMPYTYSMDLQHAHQKLPLPVQINLRDWEVRPVQLQSLPWHPLKRLSNDSAPTFEALDYHYTSGHALYRTTFQTPSGNVKLSLNMRNRATVLVNGQIIGGHTTYSRQLFSPGAKIGPDPWFLGSHTYDLTPYLLRDDNEAALNEVVVLVDSFGLCRQAFIMNDVRNPRGIIKAKLKGLDQEPEWEITGVDVRELDNQYNSCGFPDERMNNGRWESMGSRIEQDRTLYRLSINAGSGVQWTRFRFDGLPKSRSSDFNVPLRLHMEGPFTTYLFLNDALIARYYGNGDSPQHDFYIPEGLVQQRNNVVRMLIYTWEDTTGEISISGWPVRFDSGNLITGETDVASVTGSAAEGLNEYLTWKETVRV</sequence>
<feature type="domain" description="Beta-galactosidase jelly roll" evidence="11">
    <location>
        <begin position="899"/>
        <end position="998"/>
    </location>
</feature>
<dbReference type="Pfam" id="PF13364">
    <property type="entry name" value="BetaGal_ABD2"/>
    <property type="match status" value="1"/>
</dbReference>
<evidence type="ECO:0000256" key="7">
    <source>
        <dbReference type="ARBA" id="ARBA00023295"/>
    </source>
</evidence>
<comment type="catalytic activity">
    <reaction evidence="1">
        <text>Hydrolysis of terminal non-reducing beta-D-galactose residues in beta-D-galactosides.</text>
        <dbReference type="EC" id="3.2.1.23"/>
    </reaction>
</comment>
<evidence type="ECO:0000313" key="13">
    <source>
        <dbReference type="Proteomes" id="UP000646827"/>
    </source>
</evidence>
<evidence type="ECO:0000256" key="2">
    <source>
        <dbReference type="ARBA" id="ARBA00009809"/>
    </source>
</evidence>
<comment type="similarity">
    <text evidence="2 8">Belongs to the glycosyl hydrolase 35 family.</text>
</comment>
<keyword evidence="4 9" id="KW-0732">Signal</keyword>
<keyword evidence="13" id="KW-1185">Reference proteome</keyword>
<evidence type="ECO:0000259" key="10">
    <source>
        <dbReference type="Pfam" id="PF01301"/>
    </source>
</evidence>
<dbReference type="GO" id="GO:0004565">
    <property type="term" value="F:beta-galactosidase activity"/>
    <property type="evidence" value="ECO:0007669"/>
    <property type="project" value="UniProtKB-EC"/>
</dbReference>
<evidence type="ECO:0000313" key="12">
    <source>
        <dbReference type="EMBL" id="KAG2227118.1"/>
    </source>
</evidence>
<feature type="domain" description="Glycoside hydrolase 35 catalytic" evidence="10">
    <location>
        <begin position="59"/>
        <end position="435"/>
    </location>
</feature>
<organism evidence="12 13">
    <name type="scientific">Circinella minor</name>
    <dbReference type="NCBI Taxonomy" id="1195481"/>
    <lineage>
        <taxon>Eukaryota</taxon>
        <taxon>Fungi</taxon>
        <taxon>Fungi incertae sedis</taxon>
        <taxon>Mucoromycota</taxon>
        <taxon>Mucoromycotina</taxon>
        <taxon>Mucoromycetes</taxon>
        <taxon>Mucorales</taxon>
        <taxon>Lichtheimiaceae</taxon>
        <taxon>Circinella</taxon>
    </lineage>
</organism>
<gene>
    <name evidence="12" type="ORF">INT45_003848</name>
</gene>
<dbReference type="InterPro" id="IPR008979">
    <property type="entry name" value="Galactose-bd-like_sf"/>
</dbReference>
<name>A0A8H7SER5_9FUNG</name>
<dbReference type="SUPFAM" id="SSF51445">
    <property type="entry name" value="(Trans)glycosidases"/>
    <property type="match status" value="1"/>
</dbReference>
<dbReference type="PANTHER" id="PTHR23421">
    <property type="entry name" value="BETA-GALACTOSIDASE RELATED"/>
    <property type="match status" value="1"/>
</dbReference>
<reference evidence="12 13" key="1">
    <citation type="submission" date="2020-12" db="EMBL/GenBank/DDBJ databases">
        <title>Metabolic potential, ecology and presence of endohyphal bacteria is reflected in genomic diversity of Mucoromycotina.</title>
        <authorList>
            <person name="Muszewska A."/>
            <person name="Okrasinska A."/>
            <person name="Steczkiewicz K."/>
            <person name="Drgas O."/>
            <person name="Orlowska M."/>
            <person name="Perlinska-Lenart U."/>
            <person name="Aleksandrzak-Piekarczyk T."/>
            <person name="Szatraj K."/>
            <person name="Zielenkiewicz U."/>
            <person name="Pilsyk S."/>
            <person name="Malc E."/>
            <person name="Mieczkowski P."/>
            <person name="Kruszewska J.S."/>
            <person name="Biernat P."/>
            <person name="Pawlowska J."/>
        </authorList>
    </citation>
    <scope>NUCLEOTIDE SEQUENCE [LARGE SCALE GENOMIC DNA]</scope>
    <source>
        <strain evidence="12 13">CBS 142.35</strain>
    </source>
</reference>
<dbReference type="OrthoDB" id="1657402at2759"/>
<dbReference type="AlphaFoldDB" id="A0A8H7SER5"/>
<keyword evidence="7" id="KW-0326">Glycosidase</keyword>
<keyword evidence="6" id="KW-0325">Glycoprotein</keyword>
<evidence type="ECO:0000256" key="8">
    <source>
        <dbReference type="RuleBase" id="RU003679"/>
    </source>
</evidence>
<protein>
    <recommendedName>
        <fullName evidence="3">beta-galactosidase</fullName>
        <ecNumber evidence="3">3.2.1.23</ecNumber>
    </recommendedName>
</protein>
<feature type="chain" id="PRO_5034726259" description="beta-galactosidase" evidence="9">
    <location>
        <begin position="20"/>
        <end position="1053"/>
    </location>
</feature>
<evidence type="ECO:0000256" key="6">
    <source>
        <dbReference type="ARBA" id="ARBA00023180"/>
    </source>
</evidence>
<feature type="signal peptide" evidence="9">
    <location>
        <begin position="1"/>
        <end position="19"/>
    </location>
</feature>
<dbReference type="InterPro" id="IPR001944">
    <property type="entry name" value="Glycoside_Hdrlase_35"/>
</dbReference>
<evidence type="ECO:0000256" key="9">
    <source>
        <dbReference type="SAM" id="SignalP"/>
    </source>
</evidence>
<accession>A0A8H7SER5</accession>
<evidence type="ECO:0000256" key="5">
    <source>
        <dbReference type="ARBA" id="ARBA00022801"/>
    </source>
</evidence>
<dbReference type="EC" id="3.2.1.23" evidence="3"/>
<dbReference type="Proteomes" id="UP000646827">
    <property type="component" value="Unassembled WGS sequence"/>
</dbReference>
<dbReference type="Gene3D" id="3.20.20.80">
    <property type="entry name" value="Glycosidases"/>
    <property type="match status" value="1"/>
</dbReference>
<evidence type="ECO:0000256" key="4">
    <source>
        <dbReference type="ARBA" id="ARBA00022729"/>
    </source>
</evidence>
<comment type="caution">
    <text evidence="12">The sequence shown here is derived from an EMBL/GenBank/DDBJ whole genome shotgun (WGS) entry which is preliminary data.</text>
</comment>
<dbReference type="EMBL" id="JAEPRB010000010">
    <property type="protein sequence ID" value="KAG2227118.1"/>
    <property type="molecule type" value="Genomic_DNA"/>
</dbReference>
<dbReference type="InterPro" id="IPR025300">
    <property type="entry name" value="BetaGal_jelly_roll_dom"/>
</dbReference>
<keyword evidence="5" id="KW-0378">Hydrolase</keyword>
<dbReference type="GO" id="GO:0005975">
    <property type="term" value="P:carbohydrate metabolic process"/>
    <property type="evidence" value="ECO:0007669"/>
    <property type="project" value="InterPro"/>
</dbReference>
<evidence type="ECO:0000256" key="1">
    <source>
        <dbReference type="ARBA" id="ARBA00001412"/>
    </source>
</evidence>
<dbReference type="InterPro" id="IPR017853">
    <property type="entry name" value="GH"/>
</dbReference>
<evidence type="ECO:0000259" key="11">
    <source>
        <dbReference type="Pfam" id="PF13364"/>
    </source>
</evidence>
<dbReference type="SUPFAM" id="SSF49785">
    <property type="entry name" value="Galactose-binding domain-like"/>
    <property type="match status" value="1"/>
</dbReference>
<dbReference type="InterPro" id="IPR031330">
    <property type="entry name" value="Gly_Hdrlase_35_cat"/>
</dbReference>
<dbReference type="Gene3D" id="2.60.120.260">
    <property type="entry name" value="Galactose-binding domain-like"/>
    <property type="match status" value="2"/>
</dbReference>
<dbReference type="PRINTS" id="PR00742">
    <property type="entry name" value="GLHYDRLASE35"/>
</dbReference>
<dbReference type="Pfam" id="PF01301">
    <property type="entry name" value="Glyco_hydro_35"/>
    <property type="match status" value="1"/>
</dbReference>
<proteinExistence type="inferred from homology"/>